<dbReference type="PROSITE" id="PS51257">
    <property type="entry name" value="PROKAR_LIPOPROTEIN"/>
    <property type="match status" value="1"/>
</dbReference>
<evidence type="ECO:0000313" key="1">
    <source>
        <dbReference type="EMBL" id="PWK77625.1"/>
    </source>
</evidence>
<reference evidence="1 2" key="1">
    <citation type="submission" date="2018-05" db="EMBL/GenBank/DDBJ databases">
        <title>Genomic Encyclopedia of Archaeal and Bacterial Type Strains, Phase II (KMG-II): from individual species to whole genera.</title>
        <authorList>
            <person name="Goeker M."/>
        </authorList>
    </citation>
    <scope>NUCLEOTIDE SEQUENCE [LARGE SCALE GENOMIC DNA]</scope>
    <source>
        <strain evidence="1 2">DSM 19975</strain>
    </source>
</reference>
<dbReference type="Proteomes" id="UP000245678">
    <property type="component" value="Unassembled WGS sequence"/>
</dbReference>
<dbReference type="RefSeq" id="WP_109608168.1">
    <property type="nucleotide sequence ID" value="NZ_QGHA01000004.1"/>
</dbReference>
<sequence length="231" mass="25491">MIKNIIPCFIIVLLALGCSKKVPLYTISRVTKTDTATKLTVNITGRLKWAELLGITSKIKADSAQLPNLQLYFMLPGHNDKSTGTNNFYAIARYPKTSQVTMQDTTKDADGNTVRLSILGLSAEKAKHLLSLNPDDLNGKNIIGRFIDDNNHTLIVPFTDIADGKKETYIIELDTLGNVVSRTIPLVDKRDGVEKLHVTQRGDYITIKDSVLTQYSVDDLGLPYNSIKAGI</sequence>
<dbReference type="AlphaFoldDB" id="A0A316HH98"/>
<accession>A0A316HH98</accession>
<dbReference type="EMBL" id="QGHA01000004">
    <property type="protein sequence ID" value="PWK77625.1"/>
    <property type="molecule type" value="Genomic_DNA"/>
</dbReference>
<gene>
    <name evidence="1" type="ORF">LX99_02502</name>
</gene>
<keyword evidence="2" id="KW-1185">Reference proteome</keyword>
<name>A0A316HH98_9SPHI</name>
<protein>
    <submittedName>
        <fullName evidence="1">Uncharacterized protein</fullName>
    </submittedName>
</protein>
<organism evidence="1 2">
    <name type="scientific">Mucilaginibacter oryzae</name>
    <dbReference type="NCBI Taxonomy" id="468058"/>
    <lineage>
        <taxon>Bacteria</taxon>
        <taxon>Pseudomonadati</taxon>
        <taxon>Bacteroidota</taxon>
        <taxon>Sphingobacteriia</taxon>
        <taxon>Sphingobacteriales</taxon>
        <taxon>Sphingobacteriaceae</taxon>
        <taxon>Mucilaginibacter</taxon>
    </lineage>
</organism>
<evidence type="ECO:0000313" key="2">
    <source>
        <dbReference type="Proteomes" id="UP000245678"/>
    </source>
</evidence>
<proteinExistence type="predicted"/>
<comment type="caution">
    <text evidence="1">The sequence shown here is derived from an EMBL/GenBank/DDBJ whole genome shotgun (WGS) entry which is preliminary data.</text>
</comment>